<dbReference type="Proteomes" id="UP000095767">
    <property type="component" value="Unassembled WGS sequence"/>
</dbReference>
<dbReference type="EMBL" id="LWDX02043178">
    <property type="protein sequence ID" value="OEL23191.1"/>
    <property type="molecule type" value="Genomic_DNA"/>
</dbReference>
<accession>A0A1E5VDK2</accession>
<evidence type="ECO:0000313" key="3">
    <source>
        <dbReference type="EMBL" id="OEL23191.1"/>
    </source>
</evidence>
<name>A0A1E5VDK2_9POAL</name>
<feature type="domain" description="No apical meristem-associated C-terminal" evidence="2">
    <location>
        <begin position="14"/>
        <end position="127"/>
    </location>
</feature>
<evidence type="ECO:0000259" key="2">
    <source>
        <dbReference type="Pfam" id="PF14303"/>
    </source>
</evidence>
<evidence type="ECO:0000256" key="1">
    <source>
        <dbReference type="SAM" id="MobiDB-lite"/>
    </source>
</evidence>
<dbReference type="PANTHER" id="PTHR45224:SF16">
    <property type="entry name" value="OS01G0527900 PROTEIN"/>
    <property type="match status" value="1"/>
</dbReference>
<evidence type="ECO:0000313" key="4">
    <source>
        <dbReference type="Proteomes" id="UP000095767"/>
    </source>
</evidence>
<dbReference type="AlphaFoldDB" id="A0A1E5VDK2"/>
<dbReference type="PANTHER" id="PTHR45224">
    <property type="entry name" value="OS01G0527900 PROTEIN-RELATED"/>
    <property type="match status" value="1"/>
</dbReference>
<protein>
    <recommendedName>
        <fullName evidence="2">No apical meristem-associated C-terminal domain-containing protein</fullName>
    </recommendedName>
</protein>
<feature type="non-terminal residue" evidence="3">
    <location>
        <position position="1"/>
    </location>
</feature>
<dbReference type="InterPro" id="IPR029466">
    <property type="entry name" value="NAM-associated_C"/>
</dbReference>
<keyword evidence="4" id="KW-1185">Reference proteome</keyword>
<feature type="region of interest" description="Disordered" evidence="1">
    <location>
        <begin position="46"/>
        <end position="69"/>
    </location>
</feature>
<dbReference type="Pfam" id="PF14303">
    <property type="entry name" value="NAM-associated"/>
    <property type="match status" value="1"/>
</dbReference>
<organism evidence="3 4">
    <name type="scientific">Dichanthelium oligosanthes</name>
    <dbReference type="NCBI Taxonomy" id="888268"/>
    <lineage>
        <taxon>Eukaryota</taxon>
        <taxon>Viridiplantae</taxon>
        <taxon>Streptophyta</taxon>
        <taxon>Embryophyta</taxon>
        <taxon>Tracheophyta</taxon>
        <taxon>Spermatophyta</taxon>
        <taxon>Magnoliopsida</taxon>
        <taxon>Liliopsida</taxon>
        <taxon>Poales</taxon>
        <taxon>Poaceae</taxon>
        <taxon>PACMAD clade</taxon>
        <taxon>Panicoideae</taxon>
        <taxon>Panicodae</taxon>
        <taxon>Paniceae</taxon>
        <taxon>Dichantheliinae</taxon>
        <taxon>Dichanthelium</taxon>
    </lineage>
</organism>
<reference evidence="3 4" key="1">
    <citation type="submission" date="2016-09" db="EMBL/GenBank/DDBJ databases">
        <title>The draft genome of Dichanthelium oligosanthes: A C3 panicoid grass species.</title>
        <authorList>
            <person name="Studer A.J."/>
            <person name="Schnable J.C."/>
            <person name="Brutnell T.P."/>
        </authorList>
    </citation>
    <scope>NUCLEOTIDE SEQUENCE [LARGE SCALE GENOMIC DNA]</scope>
    <source>
        <strain evidence="4">cv. Kellogg 1175</strain>
        <tissue evidence="3">Leaf</tissue>
    </source>
</reference>
<comment type="caution">
    <text evidence="3">The sequence shown here is derived from an EMBL/GenBank/DDBJ whole genome shotgun (WGS) entry which is preliminary data.</text>
</comment>
<proteinExistence type="predicted"/>
<dbReference type="STRING" id="888268.A0A1E5VDK2"/>
<gene>
    <name evidence="3" type="ORF">BAE44_0015790</name>
</gene>
<sequence>ISDAIQVFEEVLKRKFNYIHCWYILCGERKWEDKLKGVEEGRRTSKMLADTSATAHDSEPGVLDSSGRPIGCDSAKKWRSMEGSSSSSSACLEVLQRMTMNRDAVHQERSTNIETLLDVEAKKLAAKFENNQLQREAIEV</sequence>